<keyword evidence="7" id="KW-0539">Nucleus</keyword>
<evidence type="ECO:0000256" key="7">
    <source>
        <dbReference type="ARBA" id="ARBA00023242"/>
    </source>
</evidence>
<keyword evidence="6" id="KW-0378">Hydrolase</keyword>
<sequence>MSTKLIRSSIPLKSRIKIMPRLRISKKSNDESTIEDLTNWYHGNTRMMLRLFIESQKPDPTCDWRLMRLDRDRGWRHTMQIMRGSNRECYETVRMNQETFLRLCNTLKDNYGLIATRECALEEAVAMCLEVLGHGQDQRIVATHFQRAQETVKRKFHEVLDALLRLADDIVKPKENDLTEVNSHLSSDSRYYPFFSDCIGALDGTHVKVRVRMDQKNRFWNSRKQYPSMNVLAICNFDMKFVYAYVGTPGKGIYLHILALAIIRINGENMDRIPKSASEKFNKSHSSLRSVVERSFGVWKTKWKIIGDPKYDLRTMCKIVVATMTLHNFIRDSNRADEDFCEFERNEDFVVESVHLDSDLDADIEPIQVDPHAVLQNHRYDPTGDAYMLGIRNDIAEQLWISRS</sequence>
<evidence type="ECO:0000256" key="3">
    <source>
        <dbReference type="ARBA" id="ARBA00006958"/>
    </source>
</evidence>
<keyword evidence="5" id="KW-0479">Metal-binding</keyword>
<evidence type="ECO:0000256" key="2">
    <source>
        <dbReference type="ARBA" id="ARBA00004123"/>
    </source>
</evidence>
<comment type="subcellular location">
    <subcellularLocation>
        <location evidence="2">Nucleus</location>
    </subcellularLocation>
</comment>
<dbReference type="GO" id="GO:0004518">
    <property type="term" value="F:nuclease activity"/>
    <property type="evidence" value="ECO:0007669"/>
    <property type="project" value="UniProtKB-KW"/>
</dbReference>
<evidence type="ECO:0000313" key="11">
    <source>
        <dbReference type="Proteomes" id="UP000694240"/>
    </source>
</evidence>
<dbReference type="Pfam" id="PF13359">
    <property type="entry name" value="DDE_Tnp_4"/>
    <property type="match status" value="1"/>
</dbReference>
<dbReference type="Proteomes" id="UP000694240">
    <property type="component" value="Chromosome 8"/>
</dbReference>
<feature type="domain" description="DUF8040" evidence="9">
    <location>
        <begin position="74"/>
        <end position="164"/>
    </location>
</feature>
<reference evidence="10 11" key="1">
    <citation type="submission" date="2020-12" db="EMBL/GenBank/DDBJ databases">
        <title>Concerted genomic and epigenomic changes stabilize Arabidopsis allopolyploids.</title>
        <authorList>
            <person name="Chen Z."/>
        </authorList>
    </citation>
    <scope>NUCLEOTIDE SEQUENCE [LARGE SCALE GENOMIC DNA]</scope>
    <source>
        <strain evidence="10">Allo738</strain>
        <tissue evidence="10">Leaf</tissue>
    </source>
</reference>
<dbReference type="GO" id="GO:0016787">
    <property type="term" value="F:hydrolase activity"/>
    <property type="evidence" value="ECO:0007669"/>
    <property type="project" value="UniProtKB-KW"/>
</dbReference>
<evidence type="ECO:0000256" key="5">
    <source>
        <dbReference type="ARBA" id="ARBA00022723"/>
    </source>
</evidence>
<gene>
    <name evidence="10" type="ORF">ISN45_Aa03g031710</name>
</gene>
<dbReference type="InterPro" id="IPR058353">
    <property type="entry name" value="DUF8040"/>
</dbReference>
<comment type="cofactor">
    <cofactor evidence="1">
        <name>a divalent metal cation</name>
        <dbReference type="ChEBI" id="CHEBI:60240"/>
    </cofactor>
</comment>
<evidence type="ECO:0000313" key="10">
    <source>
        <dbReference type="EMBL" id="KAG7579002.1"/>
    </source>
</evidence>
<dbReference type="PANTHER" id="PTHR22930">
    <property type="match status" value="1"/>
</dbReference>
<dbReference type="PANTHER" id="PTHR22930:SF281">
    <property type="entry name" value="NUCLEASE"/>
    <property type="match status" value="1"/>
</dbReference>
<evidence type="ECO:0000256" key="6">
    <source>
        <dbReference type="ARBA" id="ARBA00022801"/>
    </source>
</evidence>
<name>A0A8T2B0B1_9BRAS</name>
<keyword evidence="4" id="KW-0540">Nuclease</keyword>
<protein>
    <submittedName>
        <fullName evidence="10">Harbinger transposase-derived nuclease domain</fullName>
    </submittedName>
</protein>
<dbReference type="InterPro" id="IPR027806">
    <property type="entry name" value="HARBI1_dom"/>
</dbReference>
<dbReference type="InterPro" id="IPR045249">
    <property type="entry name" value="HARBI1-like"/>
</dbReference>
<dbReference type="AlphaFoldDB" id="A0A8T2B0B1"/>
<organism evidence="10 11">
    <name type="scientific">Arabidopsis thaliana x Arabidopsis arenosa</name>
    <dbReference type="NCBI Taxonomy" id="1240361"/>
    <lineage>
        <taxon>Eukaryota</taxon>
        <taxon>Viridiplantae</taxon>
        <taxon>Streptophyta</taxon>
        <taxon>Embryophyta</taxon>
        <taxon>Tracheophyta</taxon>
        <taxon>Spermatophyta</taxon>
        <taxon>Magnoliopsida</taxon>
        <taxon>eudicotyledons</taxon>
        <taxon>Gunneridae</taxon>
        <taxon>Pentapetalae</taxon>
        <taxon>rosids</taxon>
        <taxon>malvids</taxon>
        <taxon>Brassicales</taxon>
        <taxon>Brassicaceae</taxon>
        <taxon>Camelineae</taxon>
        <taxon>Arabidopsis</taxon>
    </lineage>
</organism>
<accession>A0A8T2B0B1</accession>
<evidence type="ECO:0000256" key="1">
    <source>
        <dbReference type="ARBA" id="ARBA00001968"/>
    </source>
</evidence>
<dbReference type="EMBL" id="JAEFBK010000008">
    <property type="protein sequence ID" value="KAG7579002.1"/>
    <property type="molecule type" value="Genomic_DNA"/>
</dbReference>
<evidence type="ECO:0000259" key="8">
    <source>
        <dbReference type="Pfam" id="PF13359"/>
    </source>
</evidence>
<dbReference type="GO" id="GO:0005634">
    <property type="term" value="C:nucleus"/>
    <property type="evidence" value="ECO:0007669"/>
    <property type="project" value="UniProtKB-SubCell"/>
</dbReference>
<evidence type="ECO:0000259" key="9">
    <source>
        <dbReference type="Pfam" id="PF26138"/>
    </source>
</evidence>
<proteinExistence type="inferred from homology"/>
<comment type="caution">
    <text evidence="10">The sequence shown here is derived from an EMBL/GenBank/DDBJ whole genome shotgun (WGS) entry which is preliminary data.</text>
</comment>
<dbReference type="Pfam" id="PF26138">
    <property type="entry name" value="DUF8040"/>
    <property type="match status" value="1"/>
</dbReference>
<feature type="domain" description="DDE Tnp4" evidence="8">
    <location>
        <begin position="276"/>
        <end position="328"/>
    </location>
</feature>
<evidence type="ECO:0000256" key="4">
    <source>
        <dbReference type="ARBA" id="ARBA00022722"/>
    </source>
</evidence>
<dbReference type="GO" id="GO:0046872">
    <property type="term" value="F:metal ion binding"/>
    <property type="evidence" value="ECO:0007669"/>
    <property type="project" value="UniProtKB-KW"/>
</dbReference>
<keyword evidence="11" id="KW-1185">Reference proteome</keyword>
<comment type="similarity">
    <text evidence="3">Belongs to the HARBI1 family.</text>
</comment>